<keyword evidence="3" id="KW-1185">Reference proteome</keyword>
<dbReference type="Proteomes" id="UP001595660">
    <property type="component" value="Unassembled WGS sequence"/>
</dbReference>
<proteinExistence type="predicted"/>
<keyword evidence="1" id="KW-1133">Transmembrane helix</keyword>
<comment type="caution">
    <text evidence="2">The sequence shown here is derived from an EMBL/GenBank/DDBJ whole genome shotgun (WGS) entry which is preliminary data.</text>
</comment>
<feature type="transmembrane region" description="Helical" evidence="1">
    <location>
        <begin position="295"/>
        <end position="325"/>
    </location>
</feature>
<feature type="transmembrane region" description="Helical" evidence="1">
    <location>
        <begin position="70"/>
        <end position="90"/>
    </location>
</feature>
<feature type="transmembrane region" description="Helical" evidence="1">
    <location>
        <begin position="253"/>
        <end position="274"/>
    </location>
</feature>
<feature type="transmembrane region" description="Helical" evidence="1">
    <location>
        <begin position="337"/>
        <end position="357"/>
    </location>
</feature>
<dbReference type="AlphaFoldDB" id="A0ABD5NJ35"/>
<keyword evidence="1" id="KW-0472">Membrane</keyword>
<evidence type="ECO:0000313" key="3">
    <source>
        <dbReference type="Proteomes" id="UP001595660"/>
    </source>
</evidence>
<feature type="transmembrane region" description="Helical" evidence="1">
    <location>
        <begin position="196"/>
        <end position="215"/>
    </location>
</feature>
<accession>A0ABD5NJ35</accession>
<gene>
    <name evidence="2" type="ORF">ACFOKC_14830</name>
</gene>
<keyword evidence="1" id="KW-0812">Transmembrane</keyword>
<feature type="transmembrane region" description="Helical" evidence="1">
    <location>
        <begin position="102"/>
        <end position="120"/>
    </location>
</feature>
<feature type="transmembrane region" description="Helical" evidence="1">
    <location>
        <begin position="36"/>
        <end position="58"/>
    </location>
</feature>
<organism evidence="2 3">
    <name type="scientific">Halobacterium litoreum</name>
    <dbReference type="NCBI Taxonomy" id="2039234"/>
    <lineage>
        <taxon>Archaea</taxon>
        <taxon>Methanobacteriati</taxon>
        <taxon>Methanobacteriota</taxon>
        <taxon>Stenosarchaea group</taxon>
        <taxon>Halobacteria</taxon>
        <taxon>Halobacteriales</taxon>
        <taxon>Halobacteriaceae</taxon>
        <taxon>Halobacterium</taxon>
    </lineage>
</organism>
<protein>
    <submittedName>
        <fullName evidence="2">Uncharacterized protein</fullName>
    </submittedName>
</protein>
<dbReference type="GeneID" id="69117982"/>
<dbReference type="EMBL" id="JBHRWN010000002">
    <property type="protein sequence ID" value="MFC3479004.1"/>
    <property type="molecule type" value="Genomic_DNA"/>
</dbReference>
<evidence type="ECO:0000256" key="1">
    <source>
        <dbReference type="SAM" id="Phobius"/>
    </source>
</evidence>
<evidence type="ECO:0000313" key="2">
    <source>
        <dbReference type="EMBL" id="MFC3479004.1"/>
    </source>
</evidence>
<name>A0ABD5NJ35_9EURY</name>
<feature type="transmembrane region" description="Helical" evidence="1">
    <location>
        <begin position="154"/>
        <end position="175"/>
    </location>
</feature>
<sequence length="369" mass="37152">MQTIRRAARATGGTVAATAVAGTAAAHSGTTHAGTPHWLLFVLAIAGALGTAGAVAAYRRGALDGTVGALAALSAALLAAFGLVGLVELQVVSETPPSLTDIYPGLSLAVAGAMAVGSLVVGRWKFPQRPRYTALGVLLAAWVVYPVAMPNGGVYHPLGYVLVATVAFAVGYVVWRDTRAVVQSLRRDRRPLAGGLLAGTMFVVFLAFSAGTLTLNPDAGVGAPTETLVLFIPVADPLVAWPAVEFVFPSVPLAGFVSVGTVLLFGLLGGLVTLNVGVLVQQWRAGAAADSSTSVLGMAASTGATACCCCAPAFYGVISVIFGAAATPAYWAFMNPASPVGGVFFASSVLLLLGSLVRSTGGGQSAVPQ</sequence>
<reference evidence="2 3" key="1">
    <citation type="journal article" date="2019" name="Int. J. Syst. Evol. Microbiol.">
        <title>The Global Catalogue of Microorganisms (GCM) 10K type strain sequencing project: providing services to taxonomists for standard genome sequencing and annotation.</title>
        <authorList>
            <consortium name="The Broad Institute Genomics Platform"/>
            <consortium name="The Broad Institute Genome Sequencing Center for Infectious Disease"/>
            <person name="Wu L."/>
            <person name="Ma J."/>
        </authorList>
    </citation>
    <scope>NUCLEOTIDE SEQUENCE [LARGE SCALE GENOMIC DNA]</scope>
    <source>
        <strain evidence="2 3">CGMCC 1.12562</strain>
    </source>
</reference>
<feature type="transmembrane region" description="Helical" evidence="1">
    <location>
        <begin position="132"/>
        <end position="148"/>
    </location>
</feature>
<dbReference type="RefSeq" id="WP_232569362.1">
    <property type="nucleotide sequence ID" value="NZ_CP089466.1"/>
</dbReference>